<proteinExistence type="predicted"/>
<dbReference type="AlphaFoldDB" id="A0AA39TYB4"/>
<dbReference type="EMBL" id="JAUESC010000001">
    <property type="protein sequence ID" value="KAK0608853.1"/>
    <property type="molecule type" value="Genomic_DNA"/>
</dbReference>
<protein>
    <submittedName>
        <fullName evidence="2">Uncharacterized protein</fullName>
    </submittedName>
</protein>
<feature type="compositionally biased region" description="Basic residues" evidence="1">
    <location>
        <begin position="350"/>
        <end position="371"/>
    </location>
</feature>
<keyword evidence="3" id="KW-1185">Reference proteome</keyword>
<reference evidence="2" key="2">
    <citation type="submission" date="2023-06" db="EMBL/GenBank/DDBJ databases">
        <authorList>
            <person name="Swenson N.G."/>
            <person name="Wegrzyn J.L."/>
            <person name="Mcevoy S.L."/>
        </authorList>
    </citation>
    <scope>NUCLEOTIDE SEQUENCE</scope>
    <source>
        <strain evidence="2">NS2018</strain>
        <tissue evidence="2">Leaf</tissue>
    </source>
</reference>
<dbReference type="PANTHER" id="PTHR48449">
    <property type="entry name" value="DUF1985 DOMAIN-CONTAINING PROTEIN"/>
    <property type="match status" value="1"/>
</dbReference>
<feature type="compositionally biased region" description="Polar residues" evidence="1">
    <location>
        <begin position="373"/>
        <end position="391"/>
    </location>
</feature>
<accession>A0AA39TYB4</accession>
<feature type="compositionally biased region" description="Gly residues" evidence="1">
    <location>
        <begin position="457"/>
        <end position="467"/>
    </location>
</feature>
<evidence type="ECO:0000313" key="3">
    <source>
        <dbReference type="Proteomes" id="UP001168877"/>
    </source>
</evidence>
<feature type="compositionally biased region" description="Basic and acidic residues" evidence="1">
    <location>
        <begin position="447"/>
        <end position="456"/>
    </location>
</feature>
<gene>
    <name evidence="2" type="ORF">LWI29_037005</name>
</gene>
<sequence length="491" mass="53648">MASKCFHYSAANKILRSYQLNSIELTAFFLFHDFMNLKVCHGQRLVPPSSNRDEIPAPALLQIISTKAVRDRRPSPSLGVTRCCSPSPLVPRSDRRPLPSLSQKRSTSLGAALLAVGAQKRSPSLAVPRPEEIDVRRCCSPSADQPANPVLFSTSKPWMENMNYDDFLLKPKDKWITKSTTNVYCNLNGLPDIVKVLRKVGDLAAFRRTCFGHLIDIPKDLTFSAGVLHNLLLRQIWAMEALGSLIELVGENLGHSHPRLRNWRIFKRPHDFFKKFAKYEQAVQDGQHVILEELHPTVNEREQPYLEGIDTDLSDGPQFVPDNLEEDDGREGVDFEVGNDDNDGGQSRPQQKKRKRSPRKQKSHTNTKRQRTSGDTSPTIPEVHNFSTPQHQYDHRGISSPLGGGDDLHGGRDSTHGGGVGDDTHGQRDGTLGGGDSGGGGGVGDGTHGERDDIHGGGDSGGGGGVGDATHVERDDIHGGGDDIHGGGSYP</sequence>
<dbReference type="PANTHER" id="PTHR48449:SF1">
    <property type="entry name" value="DUF1985 DOMAIN-CONTAINING PROTEIN"/>
    <property type="match status" value="1"/>
</dbReference>
<evidence type="ECO:0000256" key="1">
    <source>
        <dbReference type="SAM" id="MobiDB-lite"/>
    </source>
</evidence>
<comment type="caution">
    <text evidence="2">The sequence shown here is derived from an EMBL/GenBank/DDBJ whole genome shotgun (WGS) entry which is preliminary data.</text>
</comment>
<feature type="region of interest" description="Disordered" evidence="1">
    <location>
        <begin position="308"/>
        <end position="491"/>
    </location>
</feature>
<dbReference type="Proteomes" id="UP001168877">
    <property type="component" value="Unassembled WGS sequence"/>
</dbReference>
<feature type="compositionally biased region" description="Basic and acidic residues" evidence="1">
    <location>
        <begin position="406"/>
        <end position="415"/>
    </location>
</feature>
<feature type="compositionally biased region" description="Basic and acidic residues" evidence="1">
    <location>
        <begin position="470"/>
        <end position="485"/>
    </location>
</feature>
<organism evidence="2 3">
    <name type="scientific">Acer saccharum</name>
    <name type="common">Sugar maple</name>
    <dbReference type="NCBI Taxonomy" id="4024"/>
    <lineage>
        <taxon>Eukaryota</taxon>
        <taxon>Viridiplantae</taxon>
        <taxon>Streptophyta</taxon>
        <taxon>Embryophyta</taxon>
        <taxon>Tracheophyta</taxon>
        <taxon>Spermatophyta</taxon>
        <taxon>Magnoliopsida</taxon>
        <taxon>eudicotyledons</taxon>
        <taxon>Gunneridae</taxon>
        <taxon>Pentapetalae</taxon>
        <taxon>rosids</taxon>
        <taxon>malvids</taxon>
        <taxon>Sapindales</taxon>
        <taxon>Sapindaceae</taxon>
        <taxon>Hippocastanoideae</taxon>
        <taxon>Acereae</taxon>
        <taxon>Acer</taxon>
    </lineage>
</organism>
<evidence type="ECO:0000313" key="2">
    <source>
        <dbReference type="EMBL" id="KAK0608853.1"/>
    </source>
</evidence>
<feature type="compositionally biased region" description="Gly residues" evidence="1">
    <location>
        <begin position="431"/>
        <end position="446"/>
    </location>
</feature>
<reference evidence="2" key="1">
    <citation type="journal article" date="2022" name="Plant J.">
        <title>Strategies of tolerance reflected in two North American maple genomes.</title>
        <authorList>
            <person name="McEvoy S.L."/>
            <person name="Sezen U.U."/>
            <person name="Trouern-Trend A."/>
            <person name="McMahon S.M."/>
            <person name="Schaberg P.G."/>
            <person name="Yang J."/>
            <person name="Wegrzyn J.L."/>
            <person name="Swenson N.G."/>
        </authorList>
    </citation>
    <scope>NUCLEOTIDE SEQUENCE</scope>
    <source>
        <strain evidence="2">NS2018</strain>
    </source>
</reference>
<name>A0AA39TYB4_ACESA</name>